<proteinExistence type="predicted"/>
<keyword evidence="2" id="KW-1185">Reference proteome</keyword>
<dbReference type="InterPro" id="IPR005564">
    <property type="entry name" value="Major_capsid_GpE"/>
</dbReference>
<evidence type="ECO:0000313" key="1">
    <source>
        <dbReference type="EMBL" id="GIO33747.1"/>
    </source>
</evidence>
<dbReference type="RefSeq" id="WP_036713152.1">
    <property type="nucleotide sequence ID" value="NZ_BORQ01000007.1"/>
</dbReference>
<protein>
    <recommendedName>
        <fullName evidence="3">Major capsid protein</fullName>
    </recommendedName>
</protein>
<dbReference type="Gene3D" id="3.15.30.10">
    <property type="entry name" value="putative capsid protein of prophage domain like"/>
    <property type="match status" value="1"/>
</dbReference>
<gene>
    <name evidence="1" type="ORF">J2TS6_48880</name>
</gene>
<comment type="caution">
    <text evidence="1">The sequence shown here is derived from an EMBL/GenBank/DDBJ whole genome shotgun (WGS) entry which is preliminary data.</text>
</comment>
<organism evidence="1 2">
    <name type="scientific">Paenibacillus albilobatus</name>
    <dbReference type="NCBI Taxonomy" id="2716884"/>
    <lineage>
        <taxon>Bacteria</taxon>
        <taxon>Bacillati</taxon>
        <taxon>Bacillota</taxon>
        <taxon>Bacilli</taxon>
        <taxon>Bacillales</taxon>
        <taxon>Paenibacillaceae</taxon>
        <taxon>Paenibacillus</taxon>
    </lineage>
</organism>
<dbReference type="Pfam" id="PF03864">
    <property type="entry name" value="Phage_cap_E"/>
    <property type="match status" value="1"/>
</dbReference>
<dbReference type="Proteomes" id="UP000679779">
    <property type="component" value="Unassembled WGS sequence"/>
</dbReference>
<accession>A0A920CEG6</accession>
<name>A0A920CEG6_9BACL</name>
<reference evidence="1" key="1">
    <citation type="submission" date="2021-03" db="EMBL/GenBank/DDBJ databases">
        <title>Antimicrobial resistance genes in bacteria isolated from Japanese honey, and their potential for conferring macrolide and lincosamide resistance in the American foulbrood pathogen Paenibacillus larvae.</title>
        <authorList>
            <person name="Okamoto M."/>
            <person name="Kumagai M."/>
            <person name="Kanamori H."/>
            <person name="Takamatsu D."/>
        </authorList>
    </citation>
    <scope>NUCLEOTIDE SEQUENCE</scope>
    <source>
        <strain evidence="1">J2TS6</strain>
    </source>
</reference>
<dbReference type="Gene3D" id="3.30.1930.10">
    <property type="entry name" value="capsid protein of prophage domain"/>
    <property type="match status" value="1"/>
</dbReference>
<dbReference type="AlphaFoldDB" id="A0A920CEG6"/>
<evidence type="ECO:0008006" key="3">
    <source>
        <dbReference type="Google" id="ProtNLM"/>
    </source>
</evidence>
<sequence>MPRDIYSFPYLFRVVEAMPEPSTYILDQFFSEGEIFDKEEIEIQTKKGHKPLAPYVNELMPGKVILRTGFTAKQYKPALVKPMRVITTHDLKIRQAGESLYNPDSYETRAQKLLAEDLVDLMESITQRKGEMASSLMFTGKVTQVGEGVSQELDFDFENIFTLSGTDLFSDDNADVLGILGDIKRTVMQKSGRTPRKILTTFEVGERIMRHPKVIELAKINNNAVLMAGNLNQEMLPDGVTYHGYLQQVDLHVYSLIASYTNDEGKETDFIPKGTLAMLPDGKPFEFAYGANLIMGDNGAFQYVKAKTTPQSWTSKEPAARYLQLLSRPFPIPVDVNGWAVAKVM</sequence>
<evidence type="ECO:0000313" key="2">
    <source>
        <dbReference type="Proteomes" id="UP000679779"/>
    </source>
</evidence>
<dbReference type="EMBL" id="BORQ01000007">
    <property type="protein sequence ID" value="GIO33747.1"/>
    <property type="molecule type" value="Genomic_DNA"/>
</dbReference>